<evidence type="ECO:0000313" key="2">
    <source>
        <dbReference type="Proteomes" id="UP001189122"/>
    </source>
</evidence>
<reference evidence="1 2" key="1">
    <citation type="submission" date="2019-12" db="EMBL/GenBank/DDBJ databases">
        <authorList>
            <person name="Scholz U."/>
            <person name="Mascher M."/>
            <person name="Fiebig A."/>
        </authorList>
    </citation>
    <scope>NUCLEOTIDE SEQUENCE</scope>
</reference>
<accession>A0A7I8JTC5</accession>
<dbReference type="Proteomes" id="UP001189122">
    <property type="component" value="Unassembled WGS sequence"/>
</dbReference>
<dbReference type="AlphaFoldDB" id="A0A7I8JTC5"/>
<protein>
    <submittedName>
        <fullName evidence="1">Uncharacterized protein</fullName>
    </submittedName>
</protein>
<sequence length="73" mass="8395">MFVGPREGSIVFSCSRSSWRRHYLECIKIIVDQALVSLGLVHNEKNTCYLTRTQILQDSIVKIIENKLDMILA</sequence>
<dbReference type="EMBL" id="LR743605">
    <property type="protein sequence ID" value="CAA2634436.1"/>
    <property type="molecule type" value="Genomic_DNA"/>
</dbReference>
<evidence type="ECO:0000313" key="1">
    <source>
        <dbReference type="EMBL" id="CAA2634436.1"/>
    </source>
</evidence>
<keyword evidence="2" id="KW-1185">Reference proteome</keyword>
<organism evidence="1">
    <name type="scientific">Spirodela intermedia</name>
    <name type="common">Intermediate duckweed</name>
    <dbReference type="NCBI Taxonomy" id="51605"/>
    <lineage>
        <taxon>Eukaryota</taxon>
        <taxon>Viridiplantae</taxon>
        <taxon>Streptophyta</taxon>
        <taxon>Embryophyta</taxon>
        <taxon>Tracheophyta</taxon>
        <taxon>Spermatophyta</taxon>
        <taxon>Magnoliopsida</taxon>
        <taxon>Liliopsida</taxon>
        <taxon>Araceae</taxon>
        <taxon>Lemnoideae</taxon>
        <taxon>Spirodela</taxon>
    </lineage>
</organism>
<dbReference type="EMBL" id="CACRZD030000018">
    <property type="protein sequence ID" value="CAA6673430.1"/>
    <property type="molecule type" value="Genomic_DNA"/>
</dbReference>
<gene>
    <name evidence="1" type="ORF">SI7747_18019847</name>
</gene>
<name>A0A7I8JTC5_SPIIN</name>
<proteinExistence type="predicted"/>